<evidence type="ECO:0000256" key="1">
    <source>
        <dbReference type="SAM" id="Phobius"/>
    </source>
</evidence>
<proteinExistence type="predicted"/>
<comment type="caution">
    <text evidence="2">The sequence shown here is derived from an EMBL/GenBank/DDBJ whole genome shotgun (WGS) entry which is preliminary data.</text>
</comment>
<dbReference type="PATRIC" id="fig|1121098.3.peg.2288"/>
<reference evidence="2 3" key="1">
    <citation type="submission" date="2013-04" db="EMBL/GenBank/DDBJ databases">
        <title>The Genome Sequence of Bacteroides massiliensis DSM 17679.</title>
        <authorList>
            <consortium name="The Broad Institute Genomics Platform"/>
            <person name="Earl A."/>
            <person name="Ward D."/>
            <person name="Feldgarden M."/>
            <person name="Gevers D."/>
            <person name="Martens E."/>
            <person name="Fenner L."/>
            <person name="Roux V."/>
            <person name="Mallet M.N."/>
            <person name="Raoult D."/>
            <person name="Walker B."/>
            <person name="Young S."/>
            <person name="Zeng Q."/>
            <person name="Gargeya S."/>
            <person name="Fitzgerald M."/>
            <person name="Haas B."/>
            <person name="Abouelleil A."/>
            <person name="Allen A.W."/>
            <person name="Alvarado L."/>
            <person name="Arachchi H.M."/>
            <person name="Berlin A.M."/>
            <person name="Chapman S.B."/>
            <person name="Gainer-Dewar J."/>
            <person name="Goldberg J."/>
            <person name="Griggs A."/>
            <person name="Gujja S."/>
            <person name="Hansen M."/>
            <person name="Howarth C."/>
            <person name="Imamovic A."/>
            <person name="Ireland A."/>
            <person name="Larimer J."/>
            <person name="McCowan C."/>
            <person name="Murphy C."/>
            <person name="Pearson M."/>
            <person name="Poon T.W."/>
            <person name="Priest M."/>
            <person name="Roberts A."/>
            <person name="Saif S."/>
            <person name="Shea T."/>
            <person name="Sisk P."/>
            <person name="Sykes S."/>
            <person name="Wortman J."/>
            <person name="Nusbaum C."/>
            <person name="Birren B."/>
        </authorList>
    </citation>
    <scope>NUCLEOTIDE SEQUENCE [LARGE SCALE GENOMIC DNA]</scope>
    <source>
        <strain evidence="3">B84634 / Timone 84634 / DSM 17679 / JCM 13223</strain>
    </source>
</reference>
<dbReference type="HOGENOM" id="CLU_2646953_0_0_10"/>
<gene>
    <name evidence="2" type="ORF">HMPREF1534_02249</name>
</gene>
<keyword evidence="1" id="KW-0812">Transmembrane</keyword>
<keyword evidence="1" id="KW-1133">Transmembrane helix</keyword>
<protein>
    <submittedName>
        <fullName evidence="2">Uncharacterized protein</fullName>
    </submittedName>
</protein>
<dbReference type="Proteomes" id="UP000017831">
    <property type="component" value="Unassembled WGS sequence"/>
</dbReference>
<keyword evidence="1" id="KW-0472">Membrane</keyword>
<evidence type="ECO:0000313" key="2">
    <source>
        <dbReference type="EMBL" id="EOA54371.1"/>
    </source>
</evidence>
<feature type="transmembrane region" description="Helical" evidence="1">
    <location>
        <begin position="40"/>
        <end position="60"/>
    </location>
</feature>
<keyword evidence="3" id="KW-1185">Reference proteome</keyword>
<sequence>MKFFFKDFVMSSGRFNLPLQQTKVLFFPELMAVLGFWNAFFLRVSSSFLLILHIFQPLYYKNKTEMPKFEHFLGFE</sequence>
<evidence type="ECO:0000313" key="3">
    <source>
        <dbReference type="Proteomes" id="UP000017831"/>
    </source>
</evidence>
<accession>U6RF67</accession>
<dbReference type="STRING" id="1121098.HMPREF1534_02249"/>
<dbReference type="AlphaFoldDB" id="U6RF67"/>
<dbReference type="EMBL" id="AQHY01000026">
    <property type="protein sequence ID" value="EOA54371.1"/>
    <property type="molecule type" value="Genomic_DNA"/>
</dbReference>
<name>U6RF67_9BACT</name>
<organism evidence="2 3">
    <name type="scientific">Phocaeicola massiliensis B84634 = Timone 84634 = DSM 17679 = JCM 13223</name>
    <dbReference type="NCBI Taxonomy" id="1121098"/>
    <lineage>
        <taxon>Bacteria</taxon>
        <taxon>Pseudomonadati</taxon>
        <taxon>Bacteroidota</taxon>
        <taxon>Bacteroidia</taxon>
        <taxon>Bacteroidales</taxon>
        <taxon>Bacteroidaceae</taxon>
        <taxon>Phocaeicola</taxon>
    </lineage>
</organism>